<dbReference type="Pfam" id="PF00528">
    <property type="entry name" value="BPD_transp_1"/>
    <property type="match status" value="1"/>
</dbReference>
<feature type="transmembrane region" description="Helical" evidence="7">
    <location>
        <begin position="109"/>
        <end position="129"/>
    </location>
</feature>
<dbReference type="Gene3D" id="1.10.3720.10">
    <property type="entry name" value="MetI-like"/>
    <property type="match status" value="1"/>
</dbReference>
<feature type="transmembrane region" description="Helical" evidence="7">
    <location>
        <begin position="267"/>
        <end position="287"/>
    </location>
</feature>
<evidence type="ECO:0000256" key="5">
    <source>
        <dbReference type="ARBA" id="ARBA00022989"/>
    </source>
</evidence>
<keyword evidence="5 7" id="KW-1133">Transmembrane helix</keyword>
<keyword evidence="4 7" id="KW-0812">Transmembrane</keyword>
<reference evidence="9 10" key="1">
    <citation type="submission" date="2023-07" db="EMBL/GenBank/DDBJ databases">
        <title>Sorghum-associated microbial communities from plants grown in Nebraska, USA.</title>
        <authorList>
            <person name="Schachtman D."/>
        </authorList>
    </citation>
    <scope>NUCLEOTIDE SEQUENCE [LARGE SCALE GENOMIC DNA]</scope>
    <source>
        <strain evidence="9 10">CC482</strain>
    </source>
</reference>
<dbReference type="PROSITE" id="PS50928">
    <property type="entry name" value="ABC_TM1"/>
    <property type="match status" value="1"/>
</dbReference>
<keyword evidence="2 7" id="KW-0813">Transport</keyword>
<dbReference type="PANTHER" id="PTHR30193">
    <property type="entry name" value="ABC TRANSPORTER PERMEASE PROTEIN"/>
    <property type="match status" value="1"/>
</dbReference>
<dbReference type="EMBL" id="JAUSSU010000003">
    <property type="protein sequence ID" value="MDQ0112279.1"/>
    <property type="molecule type" value="Genomic_DNA"/>
</dbReference>
<evidence type="ECO:0000256" key="1">
    <source>
        <dbReference type="ARBA" id="ARBA00004651"/>
    </source>
</evidence>
<evidence type="ECO:0000313" key="9">
    <source>
        <dbReference type="EMBL" id="MDQ0112279.1"/>
    </source>
</evidence>
<dbReference type="SUPFAM" id="SSF161098">
    <property type="entry name" value="MetI-like"/>
    <property type="match status" value="1"/>
</dbReference>
<dbReference type="Proteomes" id="UP001229346">
    <property type="component" value="Unassembled WGS sequence"/>
</dbReference>
<accession>A0ABT9TY39</accession>
<evidence type="ECO:0000256" key="2">
    <source>
        <dbReference type="ARBA" id="ARBA00022448"/>
    </source>
</evidence>
<proteinExistence type="inferred from homology"/>
<dbReference type="InterPro" id="IPR000515">
    <property type="entry name" value="MetI-like"/>
</dbReference>
<evidence type="ECO:0000256" key="6">
    <source>
        <dbReference type="ARBA" id="ARBA00023136"/>
    </source>
</evidence>
<feature type="transmembrane region" description="Helical" evidence="7">
    <location>
        <begin position="12"/>
        <end position="37"/>
    </location>
</feature>
<dbReference type="InterPro" id="IPR035906">
    <property type="entry name" value="MetI-like_sf"/>
</dbReference>
<feature type="transmembrane region" description="Helical" evidence="7">
    <location>
        <begin position="162"/>
        <end position="181"/>
    </location>
</feature>
<dbReference type="PANTHER" id="PTHR30193:SF37">
    <property type="entry name" value="INNER MEMBRANE ABC TRANSPORTER PERMEASE PROTEIN YCJO"/>
    <property type="match status" value="1"/>
</dbReference>
<gene>
    <name evidence="9" type="ORF">J2T15_001714</name>
</gene>
<keyword evidence="9" id="KW-0762">Sugar transport</keyword>
<keyword evidence="3" id="KW-1003">Cell membrane</keyword>
<protein>
    <submittedName>
        <fullName evidence="9">Multiple sugar transport system permease protein</fullName>
    </submittedName>
</protein>
<dbReference type="InterPro" id="IPR051393">
    <property type="entry name" value="ABC_transporter_permease"/>
</dbReference>
<dbReference type="RefSeq" id="WP_307202988.1">
    <property type="nucleotide sequence ID" value="NZ_JAUSSU010000003.1"/>
</dbReference>
<evidence type="ECO:0000259" key="8">
    <source>
        <dbReference type="PROSITE" id="PS50928"/>
    </source>
</evidence>
<evidence type="ECO:0000313" key="10">
    <source>
        <dbReference type="Proteomes" id="UP001229346"/>
    </source>
</evidence>
<feature type="transmembrane region" description="Helical" evidence="7">
    <location>
        <begin position="212"/>
        <end position="232"/>
    </location>
</feature>
<dbReference type="CDD" id="cd06261">
    <property type="entry name" value="TM_PBP2"/>
    <property type="match status" value="1"/>
</dbReference>
<feature type="domain" description="ABC transmembrane type-1" evidence="8">
    <location>
        <begin position="72"/>
        <end position="286"/>
    </location>
</feature>
<evidence type="ECO:0000256" key="3">
    <source>
        <dbReference type="ARBA" id="ARBA00022475"/>
    </source>
</evidence>
<evidence type="ECO:0000256" key="7">
    <source>
        <dbReference type="RuleBase" id="RU363032"/>
    </source>
</evidence>
<keyword evidence="6 7" id="KW-0472">Membrane</keyword>
<comment type="subcellular location">
    <subcellularLocation>
        <location evidence="1 7">Cell membrane</location>
        <topology evidence="1 7">Multi-pass membrane protein</topology>
    </subcellularLocation>
</comment>
<feature type="transmembrane region" description="Helical" evidence="7">
    <location>
        <begin position="77"/>
        <end position="97"/>
    </location>
</feature>
<comment type="caution">
    <text evidence="9">The sequence shown here is derived from an EMBL/GenBank/DDBJ whole genome shotgun (WGS) entry which is preliminary data.</text>
</comment>
<evidence type="ECO:0000256" key="4">
    <source>
        <dbReference type="ARBA" id="ARBA00022692"/>
    </source>
</evidence>
<organism evidence="9 10">
    <name type="scientific">Paenibacillus harenae</name>
    <dbReference type="NCBI Taxonomy" id="306543"/>
    <lineage>
        <taxon>Bacteria</taxon>
        <taxon>Bacillati</taxon>
        <taxon>Bacillota</taxon>
        <taxon>Bacilli</taxon>
        <taxon>Bacillales</taxon>
        <taxon>Paenibacillaceae</taxon>
        <taxon>Paenibacillus</taxon>
    </lineage>
</organism>
<sequence>MKKRKPGYIRKEYAWAYLFVAAPMLGFLIFGVAPLLYSVWLSFTSWDLVTPPEFVGLDNYVEVFQDEKVYKSLYNTVFMMLGIPIGMVFALILAIMMNRPLKGISFYRTIYYLPVISPIIAVSLLWQWILNHDFGLLNQTLWNWFGIQGPNWLGNADWIKPSMILMGVWGGVGGTMVLYLAGLQSISTSYYEAAEVDGANAFQKLWKITIPLLTNIHFFVIVMGVIGAFQSFSQIYVLAGDGGPEYSAATVVFYIFENAFKYFNMGYASAIAWVLGLIIFIVTLIQFKLSKKWVYND</sequence>
<name>A0ABT9TY39_PAEHA</name>
<keyword evidence="10" id="KW-1185">Reference proteome</keyword>
<comment type="similarity">
    <text evidence="7">Belongs to the binding-protein-dependent transport system permease family.</text>
</comment>